<gene>
    <name evidence="3" type="ORF">CUN49_13430</name>
</gene>
<evidence type="ECO:0000313" key="3">
    <source>
        <dbReference type="EMBL" id="PJF34879.1"/>
    </source>
</evidence>
<dbReference type="Proteomes" id="UP000229681">
    <property type="component" value="Unassembled WGS sequence"/>
</dbReference>
<protein>
    <submittedName>
        <fullName evidence="3">DUF1343 domain-containing protein</fullName>
    </submittedName>
</protein>
<evidence type="ECO:0000259" key="2">
    <source>
        <dbReference type="Pfam" id="PF20732"/>
    </source>
</evidence>
<evidence type="ECO:0000259" key="1">
    <source>
        <dbReference type="Pfam" id="PF07075"/>
    </source>
</evidence>
<evidence type="ECO:0000313" key="4">
    <source>
        <dbReference type="Proteomes" id="UP000229681"/>
    </source>
</evidence>
<dbReference type="AlphaFoldDB" id="A0A2M8PBF5"/>
<reference evidence="3 4" key="1">
    <citation type="submission" date="2017-11" db="EMBL/GenBank/DDBJ databases">
        <title>Evolution of Phototrophy in the Chloroflexi Phylum Driven by Horizontal Gene Transfer.</title>
        <authorList>
            <person name="Ward L.M."/>
            <person name="Hemp J."/>
            <person name="Shih P.M."/>
            <person name="Mcglynn S.E."/>
            <person name="Fischer W."/>
        </authorList>
    </citation>
    <scope>NUCLEOTIDE SEQUENCE [LARGE SCALE GENOMIC DNA]</scope>
    <source>
        <strain evidence="3">JP3_13</strain>
    </source>
</reference>
<dbReference type="InterPro" id="IPR048503">
    <property type="entry name" value="NamZ_C"/>
</dbReference>
<dbReference type="Pfam" id="PF07075">
    <property type="entry name" value="NamZ_N"/>
    <property type="match status" value="1"/>
</dbReference>
<dbReference type="InterPro" id="IPR008302">
    <property type="entry name" value="NamZ"/>
</dbReference>
<dbReference type="Gene3D" id="3.40.50.12170">
    <property type="entry name" value="Uncharacterised protein PF07075, DUF1343"/>
    <property type="match status" value="1"/>
</dbReference>
<dbReference type="PANTHER" id="PTHR42915">
    <property type="entry name" value="HYPOTHETICAL 460 KDA PROTEIN IN FEUA-SIGW INTERGENIC REGION [PRECURSOR]"/>
    <property type="match status" value="1"/>
</dbReference>
<dbReference type="GO" id="GO:0033922">
    <property type="term" value="F:peptidoglycan beta-N-acetylmuramidase activity"/>
    <property type="evidence" value="ECO:0007669"/>
    <property type="project" value="InterPro"/>
</dbReference>
<feature type="domain" description="Peptidoglycan beta-N-acetylmuramidase NamZ N-terminal" evidence="1">
    <location>
        <begin position="3"/>
        <end position="190"/>
    </location>
</feature>
<dbReference type="PANTHER" id="PTHR42915:SF1">
    <property type="entry name" value="PEPTIDOGLYCAN BETA-N-ACETYLMURAMIDASE NAMZ"/>
    <property type="match status" value="1"/>
</dbReference>
<name>A0A2M8PBF5_9CHLR</name>
<dbReference type="EMBL" id="PGTM01000252">
    <property type="protein sequence ID" value="PJF34879.1"/>
    <property type="molecule type" value="Genomic_DNA"/>
</dbReference>
<proteinExistence type="predicted"/>
<feature type="non-terminal residue" evidence="3">
    <location>
        <position position="1"/>
    </location>
</feature>
<dbReference type="PIRSF" id="PIRSF016719">
    <property type="entry name" value="UCP016719"/>
    <property type="match status" value="1"/>
</dbReference>
<dbReference type="Pfam" id="PF20732">
    <property type="entry name" value="NamZ_C"/>
    <property type="match status" value="1"/>
</dbReference>
<dbReference type="InterPro" id="IPR048502">
    <property type="entry name" value="NamZ_N"/>
</dbReference>
<feature type="domain" description="Peptidoglycan beta-N-acetylmuramidase NamZ C-terminal" evidence="2">
    <location>
        <begin position="195"/>
        <end position="350"/>
    </location>
</feature>
<dbReference type="Gene3D" id="3.90.1150.140">
    <property type="match status" value="1"/>
</dbReference>
<comment type="caution">
    <text evidence="3">The sequence shown here is derived from an EMBL/GenBank/DDBJ whole genome shotgun (WGS) entry which is preliminary data.</text>
</comment>
<sequence length="351" mass="38545">AASQTCDGVTTLRALRECGLNVTAVFAPEHGYFGVGAAGDHIADEQLEQLPIYSLYGERRSPSADILRSLSTVIIDMQDVGLRWYTFLATIIDMLRACQAADVPVLLLDRPNPLSGVVVEGIRTAKEFLSIVAPAIIPVRYGMTLGELMLMLNEEIGAQLDIIPMRGWRRDMFYADTELLWSATSPGMPDPITALVYSGTCLLEGLNISEGRGTALPFTQIGAPFVESEALAEVMNGLGLPGVAFRPCWFMPNTGKYVGERCGGVRLFVTEPSNYLGFATGLHLIAALRALYPKQVIFLEQDGQYWFDRLTGSSYLRRAFEQGMPVAEMLEVCAEESRAFQAASTSFWLYE</sequence>
<organism evidence="3 4">
    <name type="scientific">Candidatus Thermofonsia Clade 1 bacterium</name>
    <dbReference type="NCBI Taxonomy" id="2364210"/>
    <lineage>
        <taxon>Bacteria</taxon>
        <taxon>Bacillati</taxon>
        <taxon>Chloroflexota</taxon>
        <taxon>Candidatus Thermofontia</taxon>
        <taxon>Candidatus Thermofonsia Clade 1</taxon>
    </lineage>
</organism>
<accession>A0A2M8PBF5</accession>